<dbReference type="GO" id="GO:0003677">
    <property type="term" value="F:DNA binding"/>
    <property type="evidence" value="ECO:0007669"/>
    <property type="project" value="UniProtKB-KW"/>
</dbReference>
<dbReference type="PANTHER" id="PTHR10302">
    <property type="entry name" value="SINGLE-STRANDED DNA-BINDING PROTEIN"/>
    <property type="match status" value="1"/>
</dbReference>
<dbReference type="SUPFAM" id="SSF50249">
    <property type="entry name" value="Nucleic acid-binding proteins"/>
    <property type="match status" value="1"/>
</dbReference>
<reference evidence="4 5" key="1">
    <citation type="submission" date="2021-01" db="EMBL/GenBank/DDBJ databases">
        <title>Genomic Encyclopedia of Type Strains, Phase IV (KMG-IV): sequencing the most valuable type-strain genomes for metagenomic binning, comparative biology and taxonomic classification.</title>
        <authorList>
            <person name="Goeker M."/>
        </authorList>
    </citation>
    <scope>NUCLEOTIDE SEQUENCE [LARGE SCALE GENOMIC DNA]</scope>
    <source>
        <strain evidence="4 5">DSM 25879</strain>
    </source>
</reference>
<keyword evidence="5" id="KW-1185">Reference proteome</keyword>
<sequence length="127" mass="14208">MINQVILVGRLTKDPELRYTSDGTALASFHLAVNRNFKNQDGVVEADFVSCTVWRKLAETTANYCSKGALIGVTGRIQTRKYEGQNGTTVFVTDVVADNVRFLERKPPAVKVEKTVQKEMEKVELPF</sequence>
<evidence type="ECO:0000256" key="1">
    <source>
        <dbReference type="ARBA" id="ARBA00023125"/>
    </source>
</evidence>
<dbReference type="EMBL" id="JAFBED010000001">
    <property type="protein sequence ID" value="MBM7618417.1"/>
    <property type="molecule type" value="Genomic_DNA"/>
</dbReference>
<dbReference type="Pfam" id="PF00436">
    <property type="entry name" value="SSB"/>
    <property type="match status" value="1"/>
</dbReference>
<protein>
    <recommendedName>
        <fullName evidence="2 3">Single-stranded DNA-binding protein</fullName>
        <shortName evidence="2">SSB</shortName>
    </recommendedName>
</protein>
<dbReference type="PIRSF" id="PIRSF002070">
    <property type="entry name" value="SSB"/>
    <property type="match status" value="1"/>
</dbReference>
<gene>
    <name evidence="4" type="ORF">JOC95_000259</name>
</gene>
<evidence type="ECO:0000256" key="2">
    <source>
        <dbReference type="HAMAP-Rule" id="MF_00984"/>
    </source>
</evidence>
<dbReference type="InterPro" id="IPR011344">
    <property type="entry name" value="ssDNA-bd"/>
</dbReference>
<comment type="subunit">
    <text evidence="2">Homotetramer.</text>
</comment>
<dbReference type="InterPro" id="IPR000424">
    <property type="entry name" value="Primosome_PriB/ssb"/>
</dbReference>
<evidence type="ECO:0000256" key="3">
    <source>
        <dbReference type="PIRNR" id="PIRNR002070"/>
    </source>
</evidence>
<evidence type="ECO:0000313" key="4">
    <source>
        <dbReference type="EMBL" id="MBM7618417.1"/>
    </source>
</evidence>
<accession>A0ABS2NUS7</accession>
<dbReference type="Proteomes" id="UP000737402">
    <property type="component" value="Unassembled WGS sequence"/>
</dbReference>
<dbReference type="InterPro" id="IPR012340">
    <property type="entry name" value="NA-bd_OB-fold"/>
</dbReference>
<dbReference type="RefSeq" id="WP_224839884.1">
    <property type="nucleotide sequence ID" value="NZ_JAFBED010000001.1"/>
</dbReference>
<evidence type="ECO:0000313" key="5">
    <source>
        <dbReference type="Proteomes" id="UP000737402"/>
    </source>
</evidence>
<comment type="caution">
    <text evidence="4">The sequence shown here is derived from an EMBL/GenBank/DDBJ whole genome shotgun (WGS) entry which is preliminary data.</text>
</comment>
<dbReference type="Gene3D" id="2.40.50.140">
    <property type="entry name" value="Nucleic acid-binding proteins"/>
    <property type="match status" value="1"/>
</dbReference>
<comment type="caution">
    <text evidence="2">Lacks conserved residue(s) required for the propagation of feature annotation.</text>
</comment>
<organism evidence="4 5">
    <name type="scientific">Sutcliffiella tianshenii</name>
    <dbReference type="NCBI Taxonomy" id="1463404"/>
    <lineage>
        <taxon>Bacteria</taxon>
        <taxon>Bacillati</taxon>
        <taxon>Bacillota</taxon>
        <taxon>Bacilli</taxon>
        <taxon>Bacillales</taxon>
        <taxon>Bacillaceae</taxon>
        <taxon>Sutcliffiella</taxon>
    </lineage>
</organism>
<dbReference type="NCBIfam" id="TIGR00621">
    <property type="entry name" value="ssb"/>
    <property type="match status" value="1"/>
</dbReference>
<keyword evidence="1 2" id="KW-0238">DNA-binding</keyword>
<proteinExistence type="inferred from homology"/>
<dbReference type="CDD" id="cd04496">
    <property type="entry name" value="SSB_OBF"/>
    <property type="match status" value="1"/>
</dbReference>
<dbReference type="HAMAP" id="MF_00984">
    <property type="entry name" value="SSB"/>
    <property type="match status" value="1"/>
</dbReference>
<dbReference type="PROSITE" id="PS50935">
    <property type="entry name" value="SSB"/>
    <property type="match status" value="1"/>
</dbReference>
<name>A0ABS2NUS7_9BACI</name>
<dbReference type="PANTHER" id="PTHR10302:SF27">
    <property type="entry name" value="SINGLE-STRANDED DNA-BINDING PROTEIN"/>
    <property type="match status" value="1"/>
</dbReference>